<reference evidence="1" key="2">
    <citation type="journal article" date="2015" name="Fish Shellfish Immunol.">
        <title>Early steps in the European eel (Anguilla anguilla)-Vibrio vulnificus interaction in the gills: Role of the RtxA13 toxin.</title>
        <authorList>
            <person name="Callol A."/>
            <person name="Pajuelo D."/>
            <person name="Ebbesson L."/>
            <person name="Teles M."/>
            <person name="MacKenzie S."/>
            <person name="Amaro C."/>
        </authorList>
    </citation>
    <scope>NUCLEOTIDE SEQUENCE</scope>
</reference>
<accession>A0A0E9RMX9</accession>
<proteinExistence type="predicted"/>
<dbReference type="AlphaFoldDB" id="A0A0E9RMX9"/>
<dbReference type="EMBL" id="GBXM01078143">
    <property type="protein sequence ID" value="JAH30434.1"/>
    <property type="molecule type" value="Transcribed_RNA"/>
</dbReference>
<name>A0A0E9RMX9_ANGAN</name>
<sequence length="38" mass="4317">MGMNINLKHCLKECKGHRIISEHMKLTLCCSCAVMLLN</sequence>
<reference evidence="1" key="1">
    <citation type="submission" date="2014-11" db="EMBL/GenBank/DDBJ databases">
        <authorList>
            <person name="Amaro Gonzalez C."/>
        </authorList>
    </citation>
    <scope>NUCLEOTIDE SEQUENCE</scope>
</reference>
<evidence type="ECO:0000313" key="1">
    <source>
        <dbReference type="EMBL" id="JAH30434.1"/>
    </source>
</evidence>
<protein>
    <submittedName>
        <fullName evidence="1">Uncharacterized protein</fullName>
    </submittedName>
</protein>
<organism evidence="1">
    <name type="scientific">Anguilla anguilla</name>
    <name type="common">European freshwater eel</name>
    <name type="synonym">Muraena anguilla</name>
    <dbReference type="NCBI Taxonomy" id="7936"/>
    <lineage>
        <taxon>Eukaryota</taxon>
        <taxon>Metazoa</taxon>
        <taxon>Chordata</taxon>
        <taxon>Craniata</taxon>
        <taxon>Vertebrata</taxon>
        <taxon>Euteleostomi</taxon>
        <taxon>Actinopterygii</taxon>
        <taxon>Neopterygii</taxon>
        <taxon>Teleostei</taxon>
        <taxon>Anguilliformes</taxon>
        <taxon>Anguillidae</taxon>
        <taxon>Anguilla</taxon>
    </lineage>
</organism>